<dbReference type="AlphaFoldDB" id="A0AAJ5YRM2"/>
<keyword evidence="8" id="KW-0931">ER-Golgi transport</keyword>
<dbReference type="InterPro" id="IPR041742">
    <property type="entry name" value="Sec24-like_trunk_dom"/>
</dbReference>
<dbReference type="GO" id="GO:0005789">
    <property type="term" value="C:endoplasmic reticulum membrane"/>
    <property type="evidence" value="ECO:0007669"/>
    <property type="project" value="UniProtKB-SubCell"/>
</dbReference>
<reference evidence="14 15" key="1">
    <citation type="submission" date="2023-03" db="EMBL/GenBank/DDBJ databases">
        <title>Mating type loci evolution in Malassezia.</title>
        <authorList>
            <person name="Coelho M.A."/>
        </authorList>
    </citation>
    <scope>NUCLEOTIDE SEQUENCE [LARGE SCALE GENOMIC DNA]</scope>
    <source>
        <strain evidence="14 15">CBS 9725</strain>
    </source>
</reference>
<evidence type="ECO:0000256" key="8">
    <source>
        <dbReference type="ARBA" id="ARBA00022892"/>
    </source>
</evidence>
<dbReference type="Pfam" id="PF04811">
    <property type="entry name" value="Sec23_trunk"/>
    <property type="match status" value="1"/>
</dbReference>
<dbReference type="SUPFAM" id="SSF51045">
    <property type="entry name" value="WW domain"/>
    <property type="match status" value="1"/>
</dbReference>
<dbReference type="SUPFAM" id="SSF82754">
    <property type="entry name" value="C-terminal, gelsolin-like domain of Sec23/24"/>
    <property type="match status" value="1"/>
</dbReference>
<dbReference type="GO" id="GO:0006886">
    <property type="term" value="P:intracellular protein transport"/>
    <property type="evidence" value="ECO:0007669"/>
    <property type="project" value="InterPro"/>
</dbReference>
<dbReference type="InterPro" id="IPR036020">
    <property type="entry name" value="WW_dom_sf"/>
</dbReference>
<dbReference type="PANTHER" id="PTHR13803:SF39">
    <property type="entry name" value="SECRETORY 24AB, ISOFORM A"/>
    <property type="match status" value="1"/>
</dbReference>
<dbReference type="GO" id="GO:0030127">
    <property type="term" value="C:COPII vesicle coat"/>
    <property type="evidence" value="ECO:0007669"/>
    <property type="project" value="InterPro"/>
</dbReference>
<evidence type="ECO:0000259" key="13">
    <source>
        <dbReference type="PROSITE" id="PS50020"/>
    </source>
</evidence>
<dbReference type="Gene3D" id="3.40.50.410">
    <property type="entry name" value="von Willebrand factor, type A domain"/>
    <property type="match status" value="1"/>
</dbReference>
<dbReference type="InterPro" id="IPR006900">
    <property type="entry name" value="Sec23/24_helical_dom"/>
</dbReference>
<keyword evidence="10" id="KW-0333">Golgi apparatus</keyword>
<evidence type="ECO:0000256" key="9">
    <source>
        <dbReference type="ARBA" id="ARBA00022927"/>
    </source>
</evidence>
<dbReference type="InterPro" id="IPR012990">
    <property type="entry name" value="Beta-sandwich_Sec23_24"/>
</dbReference>
<gene>
    <name evidence="14" type="primary">SEC24</name>
    <name evidence="14" type="ORF">MYAM1_001598</name>
</gene>
<dbReference type="GO" id="GO:0000149">
    <property type="term" value="F:SNARE binding"/>
    <property type="evidence" value="ECO:0007669"/>
    <property type="project" value="TreeGrafter"/>
</dbReference>
<dbReference type="PROSITE" id="PS50020">
    <property type="entry name" value="WW_DOMAIN_2"/>
    <property type="match status" value="1"/>
</dbReference>
<evidence type="ECO:0000256" key="12">
    <source>
        <dbReference type="SAM" id="MobiDB-lite"/>
    </source>
</evidence>
<feature type="compositionally biased region" description="Polar residues" evidence="12">
    <location>
        <begin position="120"/>
        <end position="131"/>
    </location>
</feature>
<dbReference type="Proteomes" id="UP001219567">
    <property type="component" value="Chromosome 2"/>
</dbReference>
<dbReference type="InterPro" id="IPR036175">
    <property type="entry name" value="Sec23/24_helical_dom_sf"/>
</dbReference>
<proteinExistence type="inferred from homology"/>
<keyword evidence="15" id="KW-1185">Reference proteome</keyword>
<accession>A0AAJ5YRM2</accession>
<dbReference type="InterPro" id="IPR006895">
    <property type="entry name" value="Znf_Sec23_Sec24"/>
</dbReference>
<evidence type="ECO:0000256" key="4">
    <source>
        <dbReference type="ARBA" id="ARBA00008334"/>
    </source>
</evidence>
<dbReference type="SUPFAM" id="SSF53300">
    <property type="entry name" value="vWA-like"/>
    <property type="match status" value="1"/>
</dbReference>
<feature type="region of interest" description="Disordered" evidence="12">
    <location>
        <begin position="90"/>
        <end position="259"/>
    </location>
</feature>
<feature type="compositionally biased region" description="Low complexity" evidence="12">
    <location>
        <begin position="228"/>
        <end position="253"/>
    </location>
</feature>
<keyword evidence="11" id="KW-0472">Membrane</keyword>
<dbReference type="Gene3D" id="3.40.20.10">
    <property type="entry name" value="Severin"/>
    <property type="match status" value="1"/>
</dbReference>
<dbReference type="InterPro" id="IPR050550">
    <property type="entry name" value="SEC23_SEC24_subfamily"/>
</dbReference>
<keyword evidence="6" id="KW-0963">Cytoplasm</keyword>
<dbReference type="Gene3D" id="2.30.30.380">
    <property type="entry name" value="Zn-finger domain of Sec23/24"/>
    <property type="match status" value="1"/>
</dbReference>
<dbReference type="EMBL" id="CP119944">
    <property type="protein sequence ID" value="WFC98865.1"/>
    <property type="molecule type" value="Genomic_DNA"/>
</dbReference>
<dbReference type="SUPFAM" id="SSF81995">
    <property type="entry name" value="beta-sandwich domain of Sec23/24"/>
    <property type="match status" value="1"/>
</dbReference>
<dbReference type="InterPro" id="IPR029006">
    <property type="entry name" value="ADF-H/Gelsolin-like_dom_sf"/>
</dbReference>
<evidence type="ECO:0000256" key="5">
    <source>
        <dbReference type="ARBA" id="ARBA00022448"/>
    </source>
</evidence>
<feature type="region of interest" description="Disordered" evidence="12">
    <location>
        <begin position="271"/>
        <end position="361"/>
    </location>
</feature>
<keyword evidence="5" id="KW-0813">Transport</keyword>
<dbReference type="Gene3D" id="2.20.70.10">
    <property type="match status" value="1"/>
</dbReference>
<dbReference type="GO" id="GO:0070971">
    <property type="term" value="C:endoplasmic reticulum exit site"/>
    <property type="evidence" value="ECO:0007669"/>
    <property type="project" value="TreeGrafter"/>
</dbReference>
<keyword evidence="7" id="KW-0256">Endoplasmic reticulum</keyword>
<evidence type="ECO:0000313" key="14">
    <source>
        <dbReference type="EMBL" id="WFC98865.1"/>
    </source>
</evidence>
<dbReference type="InterPro" id="IPR036465">
    <property type="entry name" value="vWFA_dom_sf"/>
</dbReference>
<dbReference type="GO" id="GO:0000139">
    <property type="term" value="C:Golgi membrane"/>
    <property type="evidence" value="ECO:0007669"/>
    <property type="project" value="UniProtKB-SubCell"/>
</dbReference>
<feature type="domain" description="WW" evidence="13">
    <location>
        <begin position="6"/>
        <end position="40"/>
    </location>
</feature>
<dbReference type="GO" id="GO:0090110">
    <property type="term" value="P:COPII-coated vesicle cargo loading"/>
    <property type="evidence" value="ECO:0007669"/>
    <property type="project" value="TreeGrafter"/>
</dbReference>
<dbReference type="Pfam" id="PF04815">
    <property type="entry name" value="Sec23_helical"/>
    <property type="match status" value="1"/>
</dbReference>
<dbReference type="InterPro" id="IPR007123">
    <property type="entry name" value="Gelsolin-like_dom"/>
</dbReference>
<dbReference type="InterPro" id="IPR001202">
    <property type="entry name" value="WW_dom"/>
</dbReference>
<evidence type="ECO:0000256" key="3">
    <source>
        <dbReference type="ARBA" id="ARBA00004586"/>
    </source>
</evidence>
<evidence type="ECO:0000256" key="7">
    <source>
        <dbReference type="ARBA" id="ARBA00022824"/>
    </source>
</evidence>
<dbReference type="InterPro" id="IPR036174">
    <property type="entry name" value="Znf_Sec23_Sec24_sf"/>
</dbReference>
<dbReference type="SMART" id="SM00456">
    <property type="entry name" value="WW"/>
    <property type="match status" value="1"/>
</dbReference>
<dbReference type="GO" id="GO:0008270">
    <property type="term" value="F:zinc ion binding"/>
    <property type="evidence" value="ECO:0007669"/>
    <property type="project" value="InterPro"/>
</dbReference>
<feature type="compositionally biased region" description="Low complexity" evidence="12">
    <location>
        <begin position="162"/>
        <end position="192"/>
    </location>
</feature>
<dbReference type="SUPFAM" id="SSF81811">
    <property type="entry name" value="Helical domain of Sec23/24"/>
    <property type="match status" value="1"/>
</dbReference>
<evidence type="ECO:0000313" key="15">
    <source>
        <dbReference type="Proteomes" id="UP001219567"/>
    </source>
</evidence>
<dbReference type="InterPro" id="IPR006896">
    <property type="entry name" value="Sec23/24_trunk_dom"/>
</dbReference>
<dbReference type="Gene3D" id="1.20.120.730">
    <property type="entry name" value="Sec23/Sec24 helical domain"/>
    <property type="match status" value="1"/>
</dbReference>
<evidence type="ECO:0000256" key="6">
    <source>
        <dbReference type="ARBA" id="ARBA00022490"/>
    </source>
</evidence>
<protein>
    <submittedName>
        <fullName evidence="14">COPII subunit</fullName>
    </submittedName>
</protein>
<evidence type="ECO:0000256" key="2">
    <source>
        <dbReference type="ARBA" id="ARBA00004496"/>
    </source>
</evidence>
<dbReference type="Pfam" id="PF04810">
    <property type="entry name" value="zf-Sec23_Sec24"/>
    <property type="match status" value="1"/>
</dbReference>
<dbReference type="SUPFAM" id="SSF82919">
    <property type="entry name" value="Zn-finger domain of Sec23/24"/>
    <property type="match status" value="1"/>
</dbReference>
<sequence length="1155" mass="123966">MTTNPPRLPPGWTAQWDQNAGRQVFVEQATGRVSWNPPMMPNLRPNPTQRMAHPNAQARMSMPVHPSAHARTGTISNVRPSPGRIQRTPSMGGMGHAARNSIATQPSNAPIRPGQRVASGGSNAPRPNSQPIVRPIGAPKSSMIRPTPPNTSISSRAPPPAASAGKAAALNVAASAPTSAASPPTSKAGTAPLSRRSSVPGLHAIANPERPQQPGLNPVMTSPQSAEAGAGPVSDSSASSPPAMSSRTRQAATARRRAYPSAHMMANSVSFASTQPTPGADQGSELFTPATLGHTPMRSVSGQIPSQVATTPTSQRVVSTGAPTISQPTPAGIQPNGAQPIPNGGAPSVPTASLPPSNTDAPMNNVAAQLQQMNVGAARSATGRSVNPLSNVVLSQQPVNMNDVDKPPPPIELPPGTGLVASPQNADPSWQRSTLNSIPTTASMLNKSKLPLAVVLSPMRSVRESDGDTPVPVVSDSVIARCRRCRTYINPFVTFVEGGHRWRCCMCNITNEVPQLFDWNPETNQPADRWKRPELLSPVVEFIAPREYMVRPPQPPVYVFLIDVSYAAAQAGLVSAAASTIQASLDQIPNKDARTRVAIIGFDTQLHFFKIAPGQEEASLLVVSDLDDVFLPQPDHLLVNLAECRKGLENLLNHLGSMYEHTTSTGSALGAALQSAFKLISMQGGKIEIITASLPSIGPGALKHRDDPKLYGGPKESSILMPGSQFYKTFPIDCSRNQVSVDLWACGAAFTDISTLSCLPRYTGGQTFSYPQFNAQRPQDAEKFSKELRNVLASPVSFEAVLRLRATRGVRPSSFHGNFFVRSSDLLALPSVAPDQSYVIECDIEETINQPIVVFQSVVLHSTSDGERRIRVITLAVPTTTSLSEVYASADPIAITAVYAAKAVEKALHSRLDDARGYLRTRLAEFLYNYRATMTNSRNASGAQPLSIAANLETLPLLVLALLRTPGLRMSAQLSPDQRAFSHTLLSTLPMQRLIPYLLPSFYALHSMPSNAGTYDPATQRVILPPKMNLSSERLERHGLYLLDNGLDLILWLGRAAVPNLTMDVFGAPDYASLSSGKISLPRLDNPMSKRLHTLLNYLGNSRRGVFAPTLYLVKEDGDASLRLWALSLLVEDRFEQTSGYIQFLGQIRDKVNGH</sequence>
<feature type="compositionally biased region" description="Polar residues" evidence="12">
    <location>
        <begin position="298"/>
        <end position="329"/>
    </location>
</feature>
<dbReference type="CDD" id="cd01479">
    <property type="entry name" value="Sec24-like"/>
    <property type="match status" value="1"/>
</dbReference>
<dbReference type="Gene3D" id="2.60.40.1670">
    <property type="entry name" value="beta-sandwich domain of Sec23/24"/>
    <property type="match status" value="1"/>
</dbReference>
<comment type="subcellular location">
    <subcellularLocation>
        <location evidence="2">Cytoplasm</location>
    </subcellularLocation>
    <subcellularLocation>
        <location evidence="3">Endoplasmic reticulum membrane</location>
    </subcellularLocation>
    <subcellularLocation>
        <location evidence="1">Golgi apparatus membrane</location>
    </subcellularLocation>
</comment>
<dbReference type="InterPro" id="IPR036180">
    <property type="entry name" value="Gelsolin-like_dom_sf"/>
</dbReference>
<evidence type="ECO:0000256" key="11">
    <source>
        <dbReference type="ARBA" id="ARBA00023136"/>
    </source>
</evidence>
<dbReference type="PANTHER" id="PTHR13803">
    <property type="entry name" value="SEC24-RELATED PROTEIN"/>
    <property type="match status" value="1"/>
</dbReference>
<evidence type="ECO:0000256" key="1">
    <source>
        <dbReference type="ARBA" id="ARBA00004394"/>
    </source>
</evidence>
<organism evidence="14 15">
    <name type="scientific">Malassezia yamatoensis</name>
    <dbReference type="NCBI Taxonomy" id="253288"/>
    <lineage>
        <taxon>Eukaryota</taxon>
        <taxon>Fungi</taxon>
        <taxon>Dikarya</taxon>
        <taxon>Basidiomycota</taxon>
        <taxon>Ustilaginomycotina</taxon>
        <taxon>Malasseziomycetes</taxon>
        <taxon>Malasseziales</taxon>
        <taxon>Malasseziaceae</taxon>
        <taxon>Malassezia</taxon>
    </lineage>
</organism>
<evidence type="ECO:0000256" key="10">
    <source>
        <dbReference type="ARBA" id="ARBA00023034"/>
    </source>
</evidence>
<dbReference type="Pfam" id="PF00626">
    <property type="entry name" value="Gelsolin"/>
    <property type="match status" value="1"/>
</dbReference>
<dbReference type="Pfam" id="PF08033">
    <property type="entry name" value="Sec23_BS"/>
    <property type="match status" value="1"/>
</dbReference>
<keyword evidence="9" id="KW-0653">Protein transport</keyword>
<comment type="similarity">
    <text evidence="4">Belongs to the SEC23/SEC24 family. SEC24 subfamily.</text>
</comment>
<feature type="compositionally biased region" description="Polar residues" evidence="12">
    <location>
        <begin position="350"/>
        <end position="361"/>
    </location>
</feature>
<name>A0AAJ5YRM2_9BASI</name>